<keyword evidence="3" id="KW-1185">Reference proteome</keyword>
<feature type="compositionally biased region" description="Basic and acidic residues" evidence="1">
    <location>
        <begin position="11"/>
        <end position="21"/>
    </location>
</feature>
<proteinExistence type="predicted"/>
<feature type="region of interest" description="Disordered" evidence="1">
    <location>
        <begin position="257"/>
        <end position="286"/>
    </location>
</feature>
<accession>A0A364NDT2</accession>
<sequence length="286" mass="32377">MGGRSRGPPPKNEDETRNMKSIDKVVVDEKNQLPPWPSPVPTPHKDFVHSNPPEPPEYRKFTVFTAGSIEMGDAVNWQPLMATMLNHLPITVCNPRKGSWDQSIKQQAKDELFKQQVVWELGALEQADVICFFFDTETKSPVSLLELGVWAASDKVVVCCGDAYWKSGNVHLTCERYGVPCVKNFTELVPLVEEMLKKKGMELDNKGDLIGKNVHVPKEKPKKKTQLEAEKAKLKKEKAKLKKEKAQLKKEKAQLKKEKAQLKAKNARLQEQVDDLRIDPAAQLKM</sequence>
<keyword evidence="2" id="KW-0378">Hydrolase</keyword>
<name>A0A364NDT2_STELY</name>
<gene>
    <name evidence="2" type="ORF">DDE83_001109</name>
</gene>
<dbReference type="Gene3D" id="1.20.5.400">
    <property type="match status" value="1"/>
</dbReference>
<evidence type="ECO:0000256" key="1">
    <source>
        <dbReference type="SAM" id="MobiDB-lite"/>
    </source>
</evidence>
<dbReference type="GO" id="GO:0016787">
    <property type="term" value="F:hydrolase activity"/>
    <property type="evidence" value="ECO:0007669"/>
    <property type="project" value="UniProtKB-KW"/>
</dbReference>
<protein>
    <submittedName>
        <fullName evidence="2">P-loop containing nucleoside triphosphate hydrolase protein</fullName>
    </submittedName>
</protein>
<feature type="region of interest" description="Disordered" evidence="1">
    <location>
        <begin position="1"/>
        <end position="21"/>
    </location>
</feature>
<organism evidence="2 3">
    <name type="scientific">Stemphylium lycopersici</name>
    <name type="common">Tomato gray leaf spot disease fungus</name>
    <name type="synonym">Thyrospora lycopersici</name>
    <dbReference type="NCBI Taxonomy" id="183478"/>
    <lineage>
        <taxon>Eukaryota</taxon>
        <taxon>Fungi</taxon>
        <taxon>Dikarya</taxon>
        <taxon>Ascomycota</taxon>
        <taxon>Pezizomycotina</taxon>
        <taxon>Dothideomycetes</taxon>
        <taxon>Pleosporomycetidae</taxon>
        <taxon>Pleosporales</taxon>
        <taxon>Pleosporineae</taxon>
        <taxon>Pleosporaceae</taxon>
        <taxon>Stemphylium</taxon>
    </lineage>
</organism>
<dbReference type="Gene3D" id="3.40.50.450">
    <property type="match status" value="1"/>
</dbReference>
<evidence type="ECO:0000313" key="3">
    <source>
        <dbReference type="Proteomes" id="UP000249619"/>
    </source>
</evidence>
<dbReference type="Pfam" id="PF15891">
    <property type="entry name" value="Nuc_deoxyri_tr2"/>
    <property type="match status" value="1"/>
</dbReference>
<evidence type="ECO:0000313" key="2">
    <source>
        <dbReference type="EMBL" id="RAR15468.1"/>
    </source>
</evidence>
<reference evidence="3" key="1">
    <citation type="submission" date="2018-05" db="EMBL/GenBank/DDBJ databases">
        <title>Draft genome sequence of Stemphylium lycopersici strain CIDEFI 213.</title>
        <authorList>
            <person name="Medina R."/>
            <person name="Franco M.E.E."/>
            <person name="Lucentini C.G."/>
            <person name="Saparrat M.C.N."/>
            <person name="Balatti P.A."/>
        </authorList>
    </citation>
    <scope>NUCLEOTIDE SEQUENCE [LARGE SCALE GENOMIC DNA]</scope>
    <source>
        <strain evidence="3">CIDEFI 213</strain>
    </source>
</reference>
<dbReference type="InterPro" id="IPR039470">
    <property type="entry name" value="Nuc_deoxyri_tr2"/>
</dbReference>
<comment type="caution">
    <text evidence="2">The sequence shown here is derived from an EMBL/GenBank/DDBJ whole genome shotgun (WGS) entry which is preliminary data.</text>
</comment>
<dbReference type="Proteomes" id="UP000249619">
    <property type="component" value="Unassembled WGS sequence"/>
</dbReference>
<dbReference type="EMBL" id="QGDH01000011">
    <property type="protein sequence ID" value="RAR15468.1"/>
    <property type="molecule type" value="Genomic_DNA"/>
</dbReference>
<dbReference type="AlphaFoldDB" id="A0A364NDT2"/>